<dbReference type="PANTHER" id="PTHR10672:SF3">
    <property type="entry name" value="PROTEIN HU-LI TAI SHAO"/>
    <property type="match status" value="1"/>
</dbReference>
<proteinExistence type="inferred from homology"/>
<dbReference type="InterPro" id="IPR036409">
    <property type="entry name" value="Aldolase_II/adducin_N_sf"/>
</dbReference>
<evidence type="ECO:0000313" key="3">
    <source>
        <dbReference type="EMBL" id="WPY01337.1"/>
    </source>
</evidence>
<dbReference type="EMBL" id="CP112932">
    <property type="protein sequence ID" value="WPY01337.1"/>
    <property type="molecule type" value="Genomic_DNA"/>
</dbReference>
<dbReference type="InterPro" id="IPR051017">
    <property type="entry name" value="Aldolase-II_Adducin_sf"/>
</dbReference>
<evidence type="ECO:0000313" key="4">
    <source>
        <dbReference type="Proteomes" id="UP001326613"/>
    </source>
</evidence>
<dbReference type="SUPFAM" id="SSF53639">
    <property type="entry name" value="AraD/HMP-PK domain-like"/>
    <property type="match status" value="1"/>
</dbReference>
<comment type="similarity">
    <text evidence="1">Belongs to the aldolase class II family.</text>
</comment>
<reference evidence="3 4" key="1">
    <citation type="submission" date="2022-10" db="EMBL/GenBank/DDBJ databases">
        <title>Host association and intracellularity evolved multiple times independently in the Rickettsiales.</title>
        <authorList>
            <person name="Castelli M."/>
            <person name="Nardi T."/>
            <person name="Gammuto L."/>
            <person name="Bellinzona G."/>
            <person name="Sabaneyeva E."/>
            <person name="Potekhin A."/>
            <person name="Serra V."/>
            <person name="Petroni G."/>
            <person name="Sassera D."/>
        </authorList>
    </citation>
    <scope>NUCLEOTIDE SEQUENCE [LARGE SCALE GENOMIC DNA]</scope>
    <source>
        <strain evidence="3 4">Kr 154-4</strain>
    </source>
</reference>
<dbReference type="Gene3D" id="3.40.225.10">
    <property type="entry name" value="Class II aldolase/adducin N-terminal domain"/>
    <property type="match status" value="1"/>
</dbReference>
<dbReference type="Pfam" id="PF00596">
    <property type="entry name" value="Aldolase_II"/>
    <property type="match status" value="1"/>
</dbReference>
<protein>
    <submittedName>
        <fullName evidence="3">Aldolase superfamily N-terminal domain protein</fullName>
    </submittedName>
</protein>
<evidence type="ECO:0000259" key="2">
    <source>
        <dbReference type="Pfam" id="PF00596"/>
    </source>
</evidence>
<gene>
    <name evidence="3" type="ORF">Trichorick_01247</name>
</gene>
<organism evidence="3 4">
    <name type="scientific">Candidatus Trichorickettsia mobilis</name>
    <dbReference type="NCBI Taxonomy" id="1346319"/>
    <lineage>
        <taxon>Bacteria</taxon>
        <taxon>Pseudomonadati</taxon>
        <taxon>Pseudomonadota</taxon>
        <taxon>Alphaproteobacteria</taxon>
        <taxon>Rickettsiales</taxon>
        <taxon>Rickettsiaceae</taxon>
        <taxon>Rickettsieae</taxon>
        <taxon>Candidatus Trichorickettsia</taxon>
    </lineage>
</organism>
<sequence>MLADEIHEQIMTIHDIKYNLAAAYRILSMLQLDDHTYTHLSARPEGADFYYIYPFGLRFEEVTVANLLTVNLDGTVIDGYEEQYNKTGYVIHGCIYQARTDINAIFHIHTPVQLPLQYLQ</sequence>
<name>A0ABZ0UTI7_9RICK</name>
<feature type="domain" description="Class II aldolase/adducin N-terminal" evidence="2">
    <location>
        <begin position="20"/>
        <end position="112"/>
    </location>
</feature>
<dbReference type="Proteomes" id="UP001326613">
    <property type="component" value="Chromosome"/>
</dbReference>
<accession>A0ABZ0UTI7</accession>
<keyword evidence="4" id="KW-1185">Reference proteome</keyword>
<dbReference type="PANTHER" id="PTHR10672">
    <property type="entry name" value="ADDUCIN"/>
    <property type="match status" value="1"/>
</dbReference>
<evidence type="ECO:0000256" key="1">
    <source>
        <dbReference type="ARBA" id="ARBA00037961"/>
    </source>
</evidence>
<dbReference type="InterPro" id="IPR001303">
    <property type="entry name" value="Aldolase_II/adducin_N"/>
</dbReference>